<feature type="domain" description="2EXR" evidence="2">
    <location>
        <begin position="3"/>
        <end position="86"/>
    </location>
</feature>
<organism evidence="4">
    <name type="scientific">Grosmannia clavigera (strain kw1407 / UAMH 11150)</name>
    <name type="common">Blue stain fungus</name>
    <name type="synonym">Graphiocladiella clavigera</name>
    <dbReference type="NCBI Taxonomy" id="655863"/>
    <lineage>
        <taxon>Eukaryota</taxon>
        <taxon>Fungi</taxon>
        <taxon>Dikarya</taxon>
        <taxon>Ascomycota</taxon>
        <taxon>Pezizomycotina</taxon>
        <taxon>Sordariomycetes</taxon>
        <taxon>Sordariomycetidae</taxon>
        <taxon>Ophiostomatales</taxon>
        <taxon>Ophiostomataceae</taxon>
        <taxon>Leptographium</taxon>
    </lineage>
</organism>
<gene>
    <name evidence="3" type="ORF">CMQ_341</name>
</gene>
<feature type="region of interest" description="Disordered" evidence="1">
    <location>
        <begin position="368"/>
        <end position="387"/>
    </location>
</feature>
<reference evidence="3 4" key="1">
    <citation type="journal article" date="2011" name="Proc. Natl. Acad. Sci. U.S.A.">
        <title>Genome and transcriptome analyses of the mountain pine beetle-fungal symbiont Grosmannia clavigera, a lodgepole pine pathogen.</title>
        <authorList>
            <person name="DiGuistini S."/>
            <person name="Wang Y."/>
            <person name="Liao N.Y."/>
            <person name="Taylor G."/>
            <person name="Tanguay P."/>
            <person name="Feau N."/>
            <person name="Henrissat B."/>
            <person name="Chan S.K."/>
            <person name="Hesse-Orce U."/>
            <person name="Alamouti S.M."/>
            <person name="Tsui C.K.M."/>
            <person name="Docking R.T."/>
            <person name="Levasseur A."/>
            <person name="Haridas S."/>
            <person name="Robertson G."/>
            <person name="Birol I."/>
            <person name="Holt R.A."/>
            <person name="Marra M.A."/>
            <person name="Hamelin R.C."/>
            <person name="Hirst M."/>
            <person name="Jones S.J.M."/>
            <person name="Bohlmann J."/>
            <person name="Breuil C."/>
        </authorList>
    </citation>
    <scope>NUCLEOTIDE SEQUENCE [LARGE SCALE GENOMIC DNA]</scope>
    <source>
        <strain evidence="4">kw1407 / UAMH 11150</strain>
    </source>
</reference>
<proteinExistence type="predicted"/>
<evidence type="ECO:0000256" key="1">
    <source>
        <dbReference type="SAM" id="MobiDB-lite"/>
    </source>
</evidence>
<sequence>MAFHLFGRLPPEIRAMVWEQALPDARVYEVLDVPGARQTMAAAAGLMFAQAHDTPPPALAAVCIEARRLVLARYRPLRLGTTTKHVDLTRDLLLLEPYLLRRRLLRTLRFLGRIPLVRDSLVTLALGTSYGAHTGEVCHPVLGRLAPACTARLLAALGRFVRLRTLLFVVHQEFQFETPTSSTSVSEGGEEEDGEGGRHAKMAAHPQIIHQAYRFQFDIEASINRQPRRRPHLNELLYYPLEHGSTTASADTPDSDDDWDMLLRGAAATIAAGGSLSDDAADCDPWPTNDEWRRFKRRFQRSVVAAVVGGGGGSDDQKQRHRCGSGDSSSSSSCGDSSSCGGYGYSGYSGHNNYHHYTPYAGPQDYLDSGRLHGGRAGSVAGGRRGDRRLQRQCVRRHNLPAIKGASLLWRYLRE</sequence>
<dbReference type="STRING" id="655863.F0XR64"/>
<dbReference type="InterPro" id="IPR045518">
    <property type="entry name" value="2EXR"/>
</dbReference>
<dbReference type="Pfam" id="PF20150">
    <property type="entry name" value="2EXR"/>
    <property type="match status" value="1"/>
</dbReference>
<protein>
    <recommendedName>
        <fullName evidence="2">2EXR domain-containing protein</fullName>
    </recommendedName>
</protein>
<accession>F0XR64</accession>
<dbReference type="RefSeq" id="XP_014169189.1">
    <property type="nucleotide sequence ID" value="XM_014313714.1"/>
</dbReference>
<dbReference type="EMBL" id="GL629807">
    <property type="protein sequence ID" value="EFX00024.1"/>
    <property type="molecule type" value="Genomic_DNA"/>
</dbReference>
<dbReference type="PANTHER" id="PTHR35910:SF6">
    <property type="entry name" value="2EXR DOMAIN-CONTAINING PROTEIN"/>
    <property type="match status" value="1"/>
</dbReference>
<dbReference type="GeneID" id="25976507"/>
<dbReference type="eggNOG" id="ENOG502R0D8">
    <property type="taxonomic scope" value="Eukaryota"/>
</dbReference>
<keyword evidence="4" id="KW-1185">Reference proteome</keyword>
<dbReference type="Proteomes" id="UP000007796">
    <property type="component" value="Unassembled WGS sequence"/>
</dbReference>
<feature type="compositionally biased region" description="Low complexity" evidence="1">
    <location>
        <begin position="325"/>
        <end position="336"/>
    </location>
</feature>
<evidence type="ECO:0000259" key="2">
    <source>
        <dbReference type="Pfam" id="PF20150"/>
    </source>
</evidence>
<dbReference type="AlphaFoldDB" id="F0XR64"/>
<dbReference type="OrthoDB" id="4812806at2759"/>
<feature type="region of interest" description="Disordered" evidence="1">
    <location>
        <begin position="308"/>
        <end position="336"/>
    </location>
</feature>
<evidence type="ECO:0000313" key="4">
    <source>
        <dbReference type="Proteomes" id="UP000007796"/>
    </source>
</evidence>
<dbReference type="HOGENOM" id="CLU_031732_0_0_1"/>
<dbReference type="InParanoid" id="F0XR64"/>
<evidence type="ECO:0000313" key="3">
    <source>
        <dbReference type="EMBL" id="EFX00024.1"/>
    </source>
</evidence>
<name>F0XR64_GROCL</name>
<feature type="region of interest" description="Disordered" evidence="1">
    <location>
        <begin position="179"/>
        <end position="198"/>
    </location>
</feature>
<dbReference type="PANTHER" id="PTHR35910">
    <property type="entry name" value="2EXR DOMAIN-CONTAINING PROTEIN"/>
    <property type="match status" value="1"/>
</dbReference>